<evidence type="ECO:0000313" key="11">
    <source>
        <dbReference type="EMBL" id="SNC71956.1"/>
    </source>
</evidence>
<dbReference type="GO" id="GO:0046872">
    <property type="term" value="F:metal ion binding"/>
    <property type="evidence" value="ECO:0007669"/>
    <property type="project" value="UniProtKB-KW"/>
</dbReference>
<evidence type="ECO:0000313" key="12">
    <source>
        <dbReference type="Proteomes" id="UP000198122"/>
    </source>
</evidence>
<dbReference type="Proteomes" id="UP000198122">
    <property type="component" value="Unassembled WGS sequence"/>
</dbReference>
<dbReference type="RefSeq" id="WP_088818606.1">
    <property type="nucleotide sequence ID" value="NZ_FYEZ01000002.1"/>
</dbReference>
<keyword evidence="3" id="KW-0808">Transferase</keyword>
<dbReference type="GO" id="GO:0016779">
    <property type="term" value="F:nucleotidyltransferase activity"/>
    <property type="evidence" value="ECO:0007669"/>
    <property type="project" value="UniProtKB-KW"/>
</dbReference>
<evidence type="ECO:0000256" key="2">
    <source>
        <dbReference type="ARBA" id="ARBA00022649"/>
    </source>
</evidence>
<dbReference type="SUPFAM" id="SSF81301">
    <property type="entry name" value="Nucleotidyltransferase"/>
    <property type="match status" value="1"/>
</dbReference>
<dbReference type="Pfam" id="PF01909">
    <property type="entry name" value="NTP_transf_2"/>
    <property type="match status" value="1"/>
</dbReference>
<evidence type="ECO:0000256" key="6">
    <source>
        <dbReference type="ARBA" id="ARBA00022741"/>
    </source>
</evidence>
<gene>
    <name evidence="11" type="ORF">SAMN05445756_1674</name>
</gene>
<dbReference type="CDD" id="cd05403">
    <property type="entry name" value="NT_KNTase_like"/>
    <property type="match status" value="1"/>
</dbReference>
<comment type="similarity">
    <text evidence="9">Belongs to the MntA antitoxin family.</text>
</comment>
<keyword evidence="2" id="KW-1277">Toxin-antitoxin system</keyword>
<name>A0A212U1E8_9MICO</name>
<evidence type="ECO:0000256" key="8">
    <source>
        <dbReference type="ARBA" id="ARBA00022842"/>
    </source>
</evidence>
<dbReference type="Gene3D" id="3.30.460.10">
    <property type="entry name" value="Beta Polymerase, domain 2"/>
    <property type="match status" value="1"/>
</dbReference>
<evidence type="ECO:0000256" key="7">
    <source>
        <dbReference type="ARBA" id="ARBA00022840"/>
    </source>
</evidence>
<keyword evidence="12" id="KW-1185">Reference proteome</keyword>
<proteinExistence type="inferred from homology"/>
<sequence length="106" mass="11553">MSVVTVESEALRDLLRAHRLVIDQLLHRYGATHPRLIGSVSRGDATAASDIDLMVDLLPGHGNPLFRVAGLSEELTEALGHRVDVVTPDLLRENVSLTALRDARPL</sequence>
<keyword evidence="6" id="KW-0547">Nucleotide-binding</keyword>
<keyword evidence="5" id="KW-0479">Metal-binding</keyword>
<reference evidence="11 12" key="1">
    <citation type="submission" date="2017-06" db="EMBL/GenBank/DDBJ databases">
        <authorList>
            <person name="Kim H.J."/>
            <person name="Triplett B.A."/>
        </authorList>
    </citation>
    <scope>NUCLEOTIDE SEQUENCE [LARGE SCALE GENOMIC DNA]</scope>
    <source>
        <strain evidence="11 12">DSM 22179</strain>
    </source>
</reference>
<dbReference type="InterPro" id="IPR052038">
    <property type="entry name" value="Type-VII_TA_antitoxin"/>
</dbReference>
<evidence type="ECO:0000256" key="5">
    <source>
        <dbReference type="ARBA" id="ARBA00022723"/>
    </source>
</evidence>
<protein>
    <recommendedName>
        <fullName evidence="10">Polymerase nucleotidyl transferase domain-containing protein</fullName>
    </recommendedName>
</protein>
<evidence type="ECO:0000259" key="10">
    <source>
        <dbReference type="Pfam" id="PF01909"/>
    </source>
</evidence>
<dbReference type="EMBL" id="FYEZ01000002">
    <property type="protein sequence ID" value="SNC71956.1"/>
    <property type="molecule type" value="Genomic_DNA"/>
</dbReference>
<dbReference type="InterPro" id="IPR043519">
    <property type="entry name" value="NT_sf"/>
</dbReference>
<dbReference type="GO" id="GO:0005524">
    <property type="term" value="F:ATP binding"/>
    <property type="evidence" value="ECO:0007669"/>
    <property type="project" value="UniProtKB-KW"/>
</dbReference>
<dbReference type="PANTHER" id="PTHR33571:SF12">
    <property type="entry name" value="BSL3053 PROTEIN"/>
    <property type="match status" value="1"/>
</dbReference>
<keyword evidence="4" id="KW-0548">Nucleotidyltransferase</keyword>
<organism evidence="11 12">
    <name type="scientific">Kytococcus aerolatus</name>
    <dbReference type="NCBI Taxonomy" id="592308"/>
    <lineage>
        <taxon>Bacteria</taxon>
        <taxon>Bacillati</taxon>
        <taxon>Actinomycetota</taxon>
        <taxon>Actinomycetes</taxon>
        <taxon>Micrococcales</taxon>
        <taxon>Kytococcaceae</taxon>
        <taxon>Kytococcus</taxon>
    </lineage>
</organism>
<feature type="domain" description="Polymerase nucleotidyl transferase" evidence="10">
    <location>
        <begin position="35"/>
        <end position="93"/>
    </location>
</feature>
<dbReference type="OrthoDB" id="9803128at2"/>
<evidence type="ECO:0000256" key="9">
    <source>
        <dbReference type="ARBA" id="ARBA00038276"/>
    </source>
</evidence>
<keyword evidence="7" id="KW-0067">ATP-binding</keyword>
<dbReference type="AlphaFoldDB" id="A0A212U1E8"/>
<keyword evidence="8" id="KW-0460">Magnesium</keyword>
<evidence type="ECO:0000256" key="3">
    <source>
        <dbReference type="ARBA" id="ARBA00022679"/>
    </source>
</evidence>
<evidence type="ECO:0000256" key="4">
    <source>
        <dbReference type="ARBA" id="ARBA00022695"/>
    </source>
</evidence>
<dbReference type="PANTHER" id="PTHR33571">
    <property type="entry name" value="SSL8005 PROTEIN"/>
    <property type="match status" value="1"/>
</dbReference>
<accession>A0A212U1E8</accession>
<dbReference type="InterPro" id="IPR002934">
    <property type="entry name" value="Polymerase_NTP_transf_dom"/>
</dbReference>
<comment type="cofactor">
    <cofactor evidence="1">
        <name>Mg(2+)</name>
        <dbReference type="ChEBI" id="CHEBI:18420"/>
    </cofactor>
</comment>
<evidence type="ECO:0000256" key="1">
    <source>
        <dbReference type="ARBA" id="ARBA00001946"/>
    </source>
</evidence>